<dbReference type="SUPFAM" id="SSF49899">
    <property type="entry name" value="Concanavalin A-like lectins/glucanases"/>
    <property type="match status" value="3"/>
</dbReference>
<dbReference type="SMART" id="SM00560">
    <property type="entry name" value="LamGL"/>
    <property type="match status" value="3"/>
</dbReference>
<evidence type="ECO:0000256" key="2">
    <source>
        <dbReference type="ARBA" id="ARBA00023157"/>
    </source>
</evidence>
<feature type="domain" description="LamG-like jellyroll fold" evidence="4">
    <location>
        <begin position="275"/>
        <end position="395"/>
    </location>
</feature>
<keyword evidence="1" id="KW-0732">Signal</keyword>
<dbReference type="PANTHER" id="PTHR47635:SF2">
    <property type="entry name" value="LAMG-LIKE JELLYROLL FOLD DOMAIN-CONTAINING PROTEIN"/>
    <property type="match status" value="1"/>
</dbReference>
<dbReference type="InterPro" id="IPR013320">
    <property type="entry name" value="ConA-like_dom_sf"/>
</dbReference>
<feature type="region of interest" description="Disordered" evidence="3">
    <location>
        <begin position="1"/>
        <end position="25"/>
    </location>
</feature>
<dbReference type="EMBL" id="PFNL01000095">
    <property type="protein sequence ID" value="PIZ46504.1"/>
    <property type="molecule type" value="Genomic_DNA"/>
</dbReference>
<proteinExistence type="predicted"/>
<dbReference type="AlphaFoldDB" id="A0A2M7TJ70"/>
<gene>
    <name evidence="5" type="ORF">COY32_03180</name>
</gene>
<feature type="domain" description="LamG-like jellyroll fold" evidence="4">
    <location>
        <begin position="58"/>
        <end position="183"/>
    </location>
</feature>
<organism evidence="5 6">
    <name type="scientific">candidate division WWE3 bacterium CG_4_10_14_0_2_um_filter_41_14</name>
    <dbReference type="NCBI Taxonomy" id="1975072"/>
    <lineage>
        <taxon>Bacteria</taxon>
        <taxon>Katanobacteria</taxon>
    </lineage>
</organism>
<dbReference type="InterPro" id="IPR006558">
    <property type="entry name" value="LamG-like"/>
</dbReference>
<dbReference type="Proteomes" id="UP000228920">
    <property type="component" value="Unassembled WGS sequence"/>
</dbReference>
<evidence type="ECO:0000313" key="6">
    <source>
        <dbReference type="Proteomes" id="UP000228920"/>
    </source>
</evidence>
<sequence length="712" mass="74895">MDEGTGTSANDSSGGGNTGTLTNSPAWATGKFGKALKFTSSSSQKVSLGTTNIPSGNQNYTMMAWIKPDSYGTYGIVGWGNWGSTNQVNAFRLTPTGLVNYWWGNDLTVTKTGLTDGNWHHIVALFDGTTRAIYVNGVLVGSDTPSSHNASATNVNIATTNTNEYFPGSIDDIRIYNYARTQKQIVEDMLGRQSSSGASAGGNAGSAIGYWKFDEGSGTVANNTGFGGSAYNATLASSTNNPTWSNGKNGKALVFDGNNDYATINTNLPTLTEGSISMWAKRTAYTGTYQFLFTDGGSQFEMSWTGTSNLQFYVNNVSVSTTSAASLNTWYHIVGTFSETGNFQRIYINGVLANLSTYPGDATTAGRYFGSRAGSYPFAGSIDEVKIYNYALTEDEVKIDYNSSSAVSFGTTSTASDGVTGDNSAARSYCVPGDTTSCAAPVAEWKMDEHSGASIQDTSGNGNTGTITGATWKGSADCKEGSCLSFNGTSDFVNMPVISLSSSAMSISAWVKPVDISTNSYYEIYRQQGAGGLSWVLSFQDNGTILSFGLRTSVGGYTELDIPITAGNYTDGSWHYIEAVYDGTTKKIYKDGVPYSTSESKTGSILVPSTYACIGASPGSGSSCAAEFFNGQIDKVTIYDYARTPAQIAYDYNRGAPVAWYKMDECEGGTLFDSSASNGSGGNNGTITIGATGTQTSAGTCSTSGTAWGNGQ</sequence>
<name>A0A2M7TJ70_UNCKA</name>
<comment type="caution">
    <text evidence="5">The sequence shown here is derived from an EMBL/GenBank/DDBJ whole genome shotgun (WGS) entry which is preliminary data.</text>
</comment>
<evidence type="ECO:0000259" key="4">
    <source>
        <dbReference type="SMART" id="SM00560"/>
    </source>
</evidence>
<evidence type="ECO:0000256" key="1">
    <source>
        <dbReference type="ARBA" id="ARBA00022729"/>
    </source>
</evidence>
<evidence type="ECO:0000313" key="5">
    <source>
        <dbReference type="EMBL" id="PIZ46504.1"/>
    </source>
</evidence>
<dbReference type="Gene3D" id="2.60.120.200">
    <property type="match status" value="3"/>
</dbReference>
<keyword evidence="2" id="KW-1015">Disulfide bond</keyword>
<evidence type="ECO:0000256" key="3">
    <source>
        <dbReference type="SAM" id="MobiDB-lite"/>
    </source>
</evidence>
<accession>A0A2M7TJ70</accession>
<dbReference type="Pfam" id="PF13385">
    <property type="entry name" value="Laminin_G_3"/>
    <property type="match status" value="3"/>
</dbReference>
<dbReference type="PANTHER" id="PTHR47635">
    <property type="entry name" value="CUB DOMAIN-CONTAINING PROTEIN"/>
    <property type="match status" value="1"/>
</dbReference>
<feature type="non-terminal residue" evidence="5">
    <location>
        <position position="712"/>
    </location>
</feature>
<feature type="domain" description="LamG-like jellyroll fold" evidence="4">
    <location>
        <begin position="503"/>
        <end position="646"/>
    </location>
</feature>
<feature type="compositionally biased region" description="Low complexity" evidence="3">
    <location>
        <begin position="1"/>
        <end position="12"/>
    </location>
</feature>
<protein>
    <recommendedName>
        <fullName evidence="4">LamG-like jellyroll fold domain-containing protein</fullName>
    </recommendedName>
</protein>
<reference evidence="6" key="1">
    <citation type="submission" date="2017-09" db="EMBL/GenBank/DDBJ databases">
        <title>Depth-based differentiation of microbial function through sediment-hosted aquifers and enrichment of novel symbionts in the deep terrestrial subsurface.</title>
        <authorList>
            <person name="Probst A.J."/>
            <person name="Ladd B."/>
            <person name="Jarett J.K."/>
            <person name="Geller-Mcgrath D.E."/>
            <person name="Sieber C.M.K."/>
            <person name="Emerson J.B."/>
            <person name="Anantharaman K."/>
            <person name="Thomas B.C."/>
            <person name="Malmstrom R."/>
            <person name="Stieglmeier M."/>
            <person name="Klingl A."/>
            <person name="Woyke T."/>
            <person name="Ryan C.M."/>
            <person name="Banfield J.F."/>
        </authorList>
    </citation>
    <scope>NUCLEOTIDE SEQUENCE [LARGE SCALE GENOMIC DNA]</scope>
</reference>